<dbReference type="InterPro" id="IPR036188">
    <property type="entry name" value="FAD/NAD-bd_sf"/>
</dbReference>
<evidence type="ECO:0000259" key="2">
    <source>
        <dbReference type="Pfam" id="PF07992"/>
    </source>
</evidence>
<dbReference type="STRING" id="343013.SAMN04489707_103031"/>
<dbReference type="Gene3D" id="3.50.50.60">
    <property type="entry name" value="FAD/NAD(P)-binding domain"/>
    <property type="match status" value="2"/>
</dbReference>
<accession>A0A1I7JT01</accession>
<reference evidence="4 5" key="1">
    <citation type="submission" date="2016-10" db="EMBL/GenBank/DDBJ databases">
        <authorList>
            <person name="de Groot N.N."/>
        </authorList>
    </citation>
    <scope>NUCLEOTIDE SEQUENCE [LARGE SCALE GENOMIC DNA]</scope>
    <source>
        <strain evidence="4 5">R-24608</strain>
    </source>
</reference>
<name>A0A1I7JT01_9BURK</name>
<dbReference type="SUPFAM" id="SSF51905">
    <property type="entry name" value="FAD/NAD(P)-binding domain"/>
    <property type="match status" value="2"/>
</dbReference>
<feature type="domain" description="Sulfide dehydrogenase [flavocytochrome c] flavoprotein chain central" evidence="3">
    <location>
        <begin position="186"/>
        <end position="284"/>
    </location>
</feature>
<dbReference type="GO" id="GO:0016491">
    <property type="term" value="F:oxidoreductase activity"/>
    <property type="evidence" value="ECO:0007669"/>
    <property type="project" value="InterPro"/>
</dbReference>
<dbReference type="Pfam" id="PF21706">
    <property type="entry name" value="FCSD_central"/>
    <property type="match status" value="1"/>
</dbReference>
<dbReference type="PANTHER" id="PTHR43755">
    <property type="match status" value="1"/>
</dbReference>
<evidence type="ECO:0000313" key="4">
    <source>
        <dbReference type="EMBL" id="SFU88278.1"/>
    </source>
</evidence>
<dbReference type="RefSeq" id="WP_054256762.1">
    <property type="nucleotide sequence ID" value="NZ_CYIG01000024.1"/>
</dbReference>
<feature type="chain" id="PRO_5010381668" evidence="1">
    <location>
        <begin position="29"/>
        <end position="447"/>
    </location>
</feature>
<dbReference type="PROSITE" id="PS51318">
    <property type="entry name" value="TAT"/>
    <property type="match status" value="1"/>
</dbReference>
<feature type="signal peptide" evidence="1">
    <location>
        <begin position="1"/>
        <end position="28"/>
    </location>
</feature>
<dbReference type="Proteomes" id="UP000183656">
    <property type="component" value="Unassembled WGS sequence"/>
</dbReference>
<dbReference type="OrthoDB" id="9781621at2"/>
<feature type="domain" description="FAD/NAD(P)-binding" evidence="2">
    <location>
        <begin position="48"/>
        <end position="151"/>
    </location>
</feature>
<dbReference type="PANTHER" id="PTHR43755:SF1">
    <property type="entry name" value="FAD-DEPENDENT PYRIDINE NUCLEOTIDE-DISULPHIDE OXIDOREDUCTASE"/>
    <property type="match status" value="1"/>
</dbReference>
<gene>
    <name evidence="4" type="ORF">SAMN04489707_103031</name>
</gene>
<evidence type="ECO:0000256" key="1">
    <source>
        <dbReference type="SAM" id="SignalP"/>
    </source>
</evidence>
<dbReference type="InterPro" id="IPR049386">
    <property type="entry name" value="FCSD_central"/>
</dbReference>
<dbReference type="AlphaFoldDB" id="A0A1I7JT01"/>
<dbReference type="InterPro" id="IPR052541">
    <property type="entry name" value="SQRD"/>
</dbReference>
<keyword evidence="1" id="KW-0732">Signal</keyword>
<organism evidence="4 5">
    <name type="scientific">Paenacidovorax caeni</name>
    <dbReference type="NCBI Taxonomy" id="343013"/>
    <lineage>
        <taxon>Bacteria</taxon>
        <taxon>Pseudomonadati</taxon>
        <taxon>Pseudomonadota</taxon>
        <taxon>Betaproteobacteria</taxon>
        <taxon>Burkholderiales</taxon>
        <taxon>Comamonadaceae</taxon>
        <taxon>Paenacidovorax</taxon>
    </lineage>
</organism>
<dbReference type="Pfam" id="PF07992">
    <property type="entry name" value="Pyr_redox_2"/>
    <property type="match status" value="1"/>
</dbReference>
<keyword evidence="5" id="KW-1185">Reference proteome</keyword>
<evidence type="ECO:0000313" key="5">
    <source>
        <dbReference type="Proteomes" id="UP000183656"/>
    </source>
</evidence>
<dbReference type="EMBL" id="FPBX01000030">
    <property type="protein sequence ID" value="SFU88278.1"/>
    <property type="molecule type" value="Genomic_DNA"/>
</dbReference>
<sequence>MQRRSFLITPPALAMGAMAGAVAGPALAAPAVISPQSRILPRQGKAPRIVICGGGWGGLTAARYLRELIPNSDVVVLERNPTFWSGPMSNKWLVDIVNTDFVQHDMLRPANKYGYTLLQTEVTGFERDKKLVRTSHGLVEYDYLILSGGIRDAWDAWYGDDQRAIEHTRRHFASAYIPNQQMFGLKQRVKDFKGGTLVMTLPPPPHRCPPSPYERACLIASHIKKNKIPGKIVILDPKPKIAPIGVGYKQAFEELYPDIITHVPNARVQEVDPFAKRIKTTAGELKFDEAILMPPHQAADMVWHAGLIGKDATTGKPTGWADMHQRLFHANGDDSVYFVGDLMGAISPQFGHYPKSAHVANFIGQIVAKYIAQRVAGQEIKPLLPDNLCYMMVNTEPQEEISVKFEYEVDAKGQVNQTQIDMDVRSADLVKEDFAWARSKFSDFLAI</sequence>
<proteinExistence type="predicted"/>
<protein>
    <submittedName>
        <fullName evidence="4">NADPH-dependent 2,4-dienoyl-CoA reductase, sulfur reductase</fullName>
    </submittedName>
</protein>
<dbReference type="InterPro" id="IPR023753">
    <property type="entry name" value="FAD/NAD-binding_dom"/>
</dbReference>
<evidence type="ECO:0000259" key="3">
    <source>
        <dbReference type="Pfam" id="PF21706"/>
    </source>
</evidence>
<dbReference type="InterPro" id="IPR006311">
    <property type="entry name" value="TAT_signal"/>
</dbReference>